<dbReference type="GO" id="GO:0004672">
    <property type="term" value="F:protein kinase activity"/>
    <property type="evidence" value="ECO:0007669"/>
    <property type="project" value="InterPro"/>
</dbReference>
<feature type="region of interest" description="Disordered" evidence="1">
    <location>
        <begin position="723"/>
        <end position="785"/>
    </location>
</feature>
<dbReference type="PROSITE" id="PS00109">
    <property type="entry name" value="PROTEIN_KINASE_TYR"/>
    <property type="match status" value="1"/>
</dbReference>
<reference evidence="3 4" key="1">
    <citation type="journal article" date="2020" name="ISME J.">
        <title>Uncovering the hidden diversity of litter-decomposition mechanisms in mushroom-forming fungi.</title>
        <authorList>
            <person name="Floudas D."/>
            <person name="Bentzer J."/>
            <person name="Ahren D."/>
            <person name="Johansson T."/>
            <person name="Persson P."/>
            <person name="Tunlid A."/>
        </authorList>
    </citation>
    <scope>NUCLEOTIDE SEQUENCE [LARGE SCALE GENOMIC DNA]</scope>
    <source>
        <strain evidence="3 4">CBS 175.51</strain>
    </source>
</reference>
<dbReference type="Proteomes" id="UP000541558">
    <property type="component" value="Unassembled WGS sequence"/>
</dbReference>
<comment type="caution">
    <text evidence="3">The sequence shown here is derived from an EMBL/GenBank/DDBJ whole genome shotgun (WGS) entry which is preliminary data.</text>
</comment>
<dbReference type="SUPFAM" id="SSF56112">
    <property type="entry name" value="Protein kinase-like (PK-like)"/>
    <property type="match status" value="1"/>
</dbReference>
<sequence>MAFSTLPGHKPCQPRIHWTRARARAMNASGSETQEQSNAPSPSKRAKSPLRPDATKSQPLTYRPKPIPKDAISAEFKKMKAALMQELGEEVYIVSEEWTKSLYRDLADQASLDQYLASENSGYTLEESGKGRWKEMPRLPKDESELYQPVAAILSRLVKDLEGPSCREGVTRKVVNSHASDSTFRYMDLKDLCPDISIVATGPSFERDDKDDEYVVGIGYSNAASVVEVKLDRALGGPAFNEIEQASQMAFYCRTMFTKQPNRHFVRSMVITEDHVRIVHYDRGGFYFSPLLNVHQDPHTFIRLVLGISSSNERILGLDTTIQWSVDPKTGKKASGTIEGLDAEGLATLYRINMDHSPFVRTQIKGRGTTCWHATDPKSGRDVFIKDAWRAINKISEYSYLQAAQGVEGVAQMVSFQDDCATTKDYRPGAMDSVSFEHKTKSRLVVVRYGRSIEQFTSRYQAIAALRDAIVAHRILLSKSILHRDIAMQNILLGAENASPGSRGILIDLDMATWTFKDVTEQRAEAGVGVRRFQSASVLWSLIAELPPIQDYLDDLESFFYVLCHLVVLFDRPGKRNMAMDDTLARWETEGDLQTVMNGKAAICCGNCPQASLWWGDSSDALVKGFRKLIWEAMADKIAIRRNHWISHKEQRQRLEAVAKDYGDIHDKVIKLFDDALASFEQEDLASSGLPVSPIEAEAVTPAIDPALASTIPASPIVPSDEVKVGTSVKRRLDDDTLDNVPPPKRSRPSKPAAPPKPRKRVPKVRAELPPLPQGVRRSARLNRS</sequence>
<dbReference type="EMBL" id="JAACJK010000002">
    <property type="protein sequence ID" value="KAF5341242.1"/>
    <property type="molecule type" value="Genomic_DNA"/>
</dbReference>
<dbReference type="PANTHER" id="PTHR38248:SF2">
    <property type="entry name" value="FUNK1 11"/>
    <property type="match status" value="1"/>
</dbReference>
<name>A0A8H5CII7_9AGAR</name>
<proteinExistence type="predicted"/>
<dbReference type="InterPro" id="IPR011009">
    <property type="entry name" value="Kinase-like_dom_sf"/>
</dbReference>
<evidence type="ECO:0000313" key="3">
    <source>
        <dbReference type="EMBL" id="KAF5341242.1"/>
    </source>
</evidence>
<feature type="region of interest" description="Disordered" evidence="1">
    <location>
        <begin position="1"/>
        <end position="68"/>
    </location>
</feature>
<organism evidence="3 4">
    <name type="scientific">Ephemerocybe angulata</name>
    <dbReference type="NCBI Taxonomy" id="980116"/>
    <lineage>
        <taxon>Eukaryota</taxon>
        <taxon>Fungi</taxon>
        <taxon>Dikarya</taxon>
        <taxon>Basidiomycota</taxon>
        <taxon>Agaricomycotina</taxon>
        <taxon>Agaricomycetes</taxon>
        <taxon>Agaricomycetidae</taxon>
        <taxon>Agaricales</taxon>
        <taxon>Agaricineae</taxon>
        <taxon>Psathyrellaceae</taxon>
        <taxon>Ephemerocybe</taxon>
    </lineage>
</organism>
<feature type="domain" description="Fungal-type protein kinase" evidence="2">
    <location>
        <begin position="434"/>
        <end position="566"/>
    </location>
</feature>
<accession>A0A8H5CII7</accession>
<feature type="compositionally biased region" description="Polar residues" evidence="1">
    <location>
        <begin position="28"/>
        <end position="41"/>
    </location>
</feature>
<dbReference type="OrthoDB" id="5584477at2759"/>
<dbReference type="InterPro" id="IPR008266">
    <property type="entry name" value="Tyr_kinase_AS"/>
</dbReference>
<evidence type="ECO:0000256" key="1">
    <source>
        <dbReference type="SAM" id="MobiDB-lite"/>
    </source>
</evidence>
<evidence type="ECO:0000259" key="2">
    <source>
        <dbReference type="Pfam" id="PF17667"/>
    </source>
</evidence>
<gene>
    <name evidence="3" type="ORF">D9611_005959</name>
</gene>
<dbReference type="AlphaFoldDB" id="A0A8H5CII7"/>
<keyword evidence="4" id="KW-1185">Reference proteome</keyword>
<dbReference type="Pfam" id="PF17667">
    <property type="entry name" value="Pkinase_fungal"/>
    <property type="match status" value="2"/>
</dbReference>
<evidence type="ECO:0000313" key="4">
    <source>
        <dbReference type="Proteomes" id="UP000541558"/>
    </source>
</evidence>
<feature type="domain" description="Fungal-type protein kinase" evidence="2">
    <location>
        <begin position="244"/>
        <end position="417"/>
    </location>
</feature>
<dbReference type="InterPro" id="IPR040976">
    <property type="entry name" value="Pkinase_fungal"/>
</dbReference>
<protein>
    <recommendedName>
        <fullName evidence="2">Fungal-type protein kinase domain-containing protein</fullName>
    </recommendedName>
</protein>
<dbReference type="PANTHER" id="PTHR38248">
    <property type="entry name" value="FUNK1 6"/>
    <property type="match status" value="1"/>
</dbReference>
<dbReference type="Gene3D" id="1.10.510.10">
    <property type="entry name" value="Transferase(Phosphotransferase) domain 1"/>
    <property type="match status" value="1"/>
</dbReference>